<accession>A0AAW1RRT4</accession>
<dbReference type="EMBL" id="JALJOU010000027">
    <property type="protein sequence ID" value="KAK9836027.1"/>
    <property type="molecule type" value="Genomic_DNA"/>
</dbReference>
<keyword evidence="2" id="KW-1185">Reference proteome</keyword>
<evidence type="ECO:0000313" key="2">
    <source>
        <dbReference type="Proteomes" id="UP001445335"/>
    </source>
</evidence>
<sequence>MQRENWASRSEGRYSERAWRAYAGVWHRMGGRDPAAAVESEIGAVRLFRLSDAAGTRMSHKNLYTEKFPFGSPRQRPDGLWEDDFAYAQDDNRFQPLGLPSAAEAAQGIGGHQARRLLTIHPDAYLSCAVALPMRADTAAAAGAAPGQGGSWGFEAFLLDEPFRWSLAKIWGLADGAPLRYTLITERVAPVDPDASVDLAQHAMPPLRDRLSPDPSKWLPGSTAEWGGIARALGFDADGRAVRLAPVRIPWEPPAAKPGCRLACMPDGFWVSAPESLPAADELAASGLPEGVAFEFGGRLRSEEGLQRVVLRYDGAGRIERLTWEKFTRCSGL</sequence>
<organism evidence="1 2">
    <name type="scientific">Elliptochloris bilobata</name>
    <dbReference type="NCBI Taxonomy" id="381761"/>
    <lineage>
        <taxon>Eukaryota</taxon>
        <taxon>Viridiplantae</taxon>
        <taxon>Chlorophyta</taxon>
        <taxon>core chlorophytes</taxon>
        <taxon>Trebouxiophyceae</taxon>
        <taxon>Trebouxiophyceae incertae sedis</taxon>
        <taxon>Elliptochloris clade</taxon>
        <taxon>Elliptochloris</taxon>
    </lineage>
</organism>
<protein>
    <recommendedName>
        <fullName evidence="3">DUF3598 domain-containing protein</fullName>
    </recommendedName>
</protein>
<dbReference type="AlphaFoldDB" id="A0AAW1RRT4"/>
<name>A0AAW1RRT4_9CHLO</name>
<gene>
    <name evidence="1" type="ORF">WJX81_006999</name>
</gene>
<proteinExistence type="predicted"/>
<reference evidence="1 2" key="1">
    <citation type="journal article" date="2024" name="Nat. Commun.">
        <title>Phylogenomics reveals the evolutionary origins of lichenization in chlorophyte algae.</title>
        <authorList>
            <person name="Puginier C."/>
            <person name="Libourel C."/>
            <person name="Otte J."/>
            <person name="Skaloud P."/>
            <person name="Haon M."/>
            <person name="Grisel S."/>
            <person name="Petersen M."/>
            <person name="Berrin J.G."/>
            <person name="Delaux P.M."/>
            <person name="Dal Grande F."/>
            <person name="Keller J."/>
        </authorList>
    </citation>
    <scope>NUCLEOTIDE SEQUENCE [LARGE SCALE GENOMIC DNA]</scope>
    <source>
        <strain evidence="1 2">SAG 245.80</strain>
    </source>
</reference>
<comment type="caution">
    <text evidence="1">The sequence shown here is derived from an EMBL/GenBank/DDBJ whole genome shotgun (WGS) entry which is preliminary data.</text>
</comment>
<evidence type="ECO:0008006" key="3">
    <source>
        <dbReference type="Google" id="ProtNLM"/>
    </source>
</evidence>
<dbReference type="Proteomes" id="UP001445335">
    <property type="component" value="Unassembled WGS sequence"/>
</dbReference>
<evidence type="ECO:0000313" key="1">
    <source>
        <dbReference type="EMBL" id="KAK9836027.1"/>
    </source>
</evidence>